<keyword evidence="3" id="KW-1185">Reference proteome</keyword>
<dbReference type="EMBL" id="CAJNNV010025648">
    <property type="protein sequence ID" value="CAE8615514.1"/>
    <property type="molecule type" value="Genomic_DNA"/>
</dbReference>
<accession>A0A813FMZ2</accession>
<proteinExistence type="predicted"/>
<comment type="caution">
    <text evidence="2">The sequence shown here is derived from an EMBL/GenBank/DDBJ whole genome shotgun (WGS) entry which is preliminary data.</text>
</comment>
<organism evidence="2 3">
    <name type="scientific">Polarella glacialis</name>
    <name type="common">Dinoflagellate</name>
    <dbReference type="NCBI Taxonomy" id="89957"/>
    <lineage>
        <taxon>Eukaryota</taxon>
        <taxon>Sar</taxon>
        <taxon>Alveolata</taxon>
        <taxon>Dinophyceae</taxon>
        <taxon>Suessiales</taxon>
        <taxon>Suessiaceae</taxon>
        <taxon>Polarella</taxon>
    </lineage>
</organism>
<dbReference type="AlphaFoldDB" id="A0A813FMZ2"/>
<feature type="compositionally biased region" description="Low complexity" evidence="1">
    <location>
        <begin position="31"/>
        <end position="48"/>
    </location>
</feature>
<evidence type="ECO:0000313" key="2">
    <source>
        <dbReference type="EMBL" id="CAE8615514.1"/>
    </source>
</evidence>
<evidence type="ECO:0000313" key="3">
    <source>
        <dbReference type="Proteomes" id="UP000654075"/>
    </source>
</evidence>
<dbReference type="Proteomes" id="UP000654075">
    <property type="component" value="Unassembled WGS sequence"/>
</dbReference>
<protein>
    <submittedName>
        <fullName evidence="2">Uncharacterized protein</fullName>
    </submittedName>
</protein>
<gene>
    <name evidence="2" type="ORF">PGLA1383_LOCUS33235</name>
</gene>
<reference evidence="2" key="1">
    <citation type="submission" date="2021-02" db="EMBL/GenBank/DDBJ databases">
        <authorList>
            <person name="Dougan E. K."/>
            <person name="Rhodes N."/>
            <person name="Thang M."/>
            <person name="Chan C."/>
        </authorList>
    </citation>
    <scope>NUCLEOTIDE SEQUENCE</scope>
</reference>
<name>A0A813FMZ2_POLGL</name>
<feature type="non-terminal residue" evidence="2">
    <location>
        <position position="65"/>
    </location>
</feature>
<feature type="region of interest" description="Disordered" evidence="1">
    <location>
        <begin position="1"/>
        <end position="65"/>
    </location>
</feature>
<evidence type="ECO:0000256" key="1">
    <source>
        <dbReference type="SAM" id="MobiDB-lite"/>
    </source>
</evidence>
<sequence length="65" mass="6452">LVSALGLRSADPSDPEGDEALSPLARCLRDSGTGSQGLSGLSPGAQLLKGTGQLQTSRAAGRSDT</sequence>